<dbReference type="HAMAP" id="MF_00104">
    <property type="entry name" value="RNase_III"/>
    <property type="match status" value="1"/>
</dbReference>
<dbReference type="InterPro" id="IPR000999">
    <property type="entry name" value="RNase_III_dom"/>
</dbReference>
<comment type="subunit">
    <text evidence="10">Homodimer.</text>
</comment>
<evidence type="ECO:0000256" key="2">
    <source>
        <dbReference type="ARBA" id="ARBA00010183"/>
    </source>
</evidence>
<evidence type="ECO:0000256" key="10">
    <source>
        <dbReference type="HAMAP-Rule" id="MF_00104"/>
    </source>
</evidence>
<dbReference type="SUPFAM" id="SSF69065">
    <property type="entry name" value="RNase III domain-like"/>
    <property type="match status" value="1"/>
</dbReference>
<evidence type="ECO:0000256" key="5">
    <source>
        <dbReference type="ARBA" id="ARBA00022723"/>
    </source>
</evidence>
<dbReference type="PROSITE" id="PS50137">
    <property type="entry name" value="DS_RBD"/>
    <property type="match status" value="1"/>
</dbReference>
<evidence type="ECO:0000256" key="6">
    <source>
        <dbReference type="ARBA" id="ARBA00022759"/>
    </source>
</evidence>
<dbReference type="Gene3D" id="1.10.1520.10">
    <property type="entry name" value="Ribonuclease III domain"/>
    <property type="match status" value="1"/>
</dbReference>
<dbReference type="RefSeq" id="WP_186854006.1">
    <property type="nucleotide sequence ID" value="NZ_JACOPG010000002.1"/>
</dbReference>
<name>A0ABR7GGI0_9FIRM</name>
<evidence type="ECO:0000259" key="12">
    <source>
        <dbReference type="PROSITE" id="PS50142"/>
    </source>
</evidence>
<dbReference type="Proteomes" id="UP000643810">
    <property type="component" value="Unassembled WGS sequence"/>
</dbReference>
<dbReference type="PANTHER" id="PTHR14950">
    <property type="entry name" value="DICER-RELATED"/>
    <property type="match status" value="1"/>
</dbReference>
<keyword evidence="6 10" id="KW-0255">Endonuclease</keyword>
<keyword evidence="3 10" id="KW-0507">mRNA processing</keyword>
<dbReference type="InterPro" id="IPR014720">
    <property type="entry name" value="dsRBD_dom"/>
</dbReference>
<dbReference type="CDD" id="cd00048">
    <property type="entry name" value="DSRM_SF"/>
    <property type="match status" value="1"/>
</dbReference>
<sequence>MDKKEYFETVVQNQIGYEFKNQKLLRQAFVRKSYTEENGGENNEVLEFVGDTVLSASVMRYLTTKYGNDLHIQEKIPAGFRVPQEPEEFHSEKTEGELTRIKQKLVEKKTLAMRIDEMGFTEFLIMGKGDIEQNMAEQPSVKEDLFEAILGAVALDTNYDYEIIQNVAEVMLRPDSIVDNGEEADYVRLIYEWDESFGCIPYFRYKNERYSLYIPSSPEVIEVVPQGRYYLTNANHSCEMSIRNDLPRFKAYGLSKNEARKIACKAAYDYLVEHDLLFTIRDEIDEPSIEMAINQLEILARRGYFSIPRYDYTESHDEDGNPIWHVECHIDEIDVEFDSESSSKKQAKKEVAFEMLQYVLDNYEEE</sequence>
<keyword evidence="4 10" id="KW-0540">Nuclease</keyword>
<feature type="binding site" evidence="10">
    <location>
        <position position="147"/>
    </location>
    <ligand>
        <name>Mg(2+)</name>
        <dbReference type="ChEBI" id="CHEBI:18420"/>
    </ligand>
</feature>
<keyword evidence="7 10" id="KW-0378">Hydrolase</keyword>
<dbReference type="PROSITE" id="PS50142">
    <property type="entry name" value="RNASE_3_2"/>
    <property type="match status" value="1"/>
</dbReference>
<feature type="active site" evidence="10">
    <location>
        <position position="51"/>
    </location>
</feature>
<reference evidence="13 14" key="1">
    <citation type="submission" date="2020-08" db="EMBL/GenBank/DDBJ databases">
        <title>Genome public.</title>
        <authorList>
            <person name="Liu C."/>
            <person name="Sun Q."/>
        </authorList>
    </citation>
    <scope>NUCLEOTIDE SEQUENCE [LARGE SCALE GENOMIC DNA]</scope>
    <source>
        <strain evidence="13 14">NSJ-9</strain>
    </source>
</reference>
<comment type="similarity">
    <text evidence="2">Belongs to the ribonuclease III family.</text>
</comment>
<dbReference type="InterPro" id="IPR036389">
    <property type="entry name" value="RNase_III_sf"/>
</dbReference>
<evidence type="ECO:0000259" key="11">
    <source>
        <dbReference type="PROSITE" id="PS50137"/>
    </source>
</evidence>
<evidence type="ECO:0000256" key="3">
    <source>
        <dbReference type="ARBA" id="ARBA00022664"/>
    </source>
</evidence>
<comment type="subcellular location">
    <subcellularLocation>
        <location evidence="10">Cytoplasm</location>
    </subcellularLocation>
</comment>
<organism evidence="13 14">
    <name type="scientific">Roseburia lenta</name>
    <dbReference type="NCBI Taxonomy" id="2763061"/>
    <lineage>
        <taxon>Bacteria</taxon>
        <taxon>Bacillati</taxon>
        <taxon>Bacillota</taxon>
        <taxon>Clostridia</taxon>
        <taxon>Lachnospirales</taxon>
        <taxon>Lachnospiraceae</taxon>
        <taxon>Roseburia</taxon>
    </lineage>
</organism>
<keyword evidence="9 10" id="KW-0694">RNA-binding</keyword>
<feature type="active site" evidence="10">
    <location>
        <position position="147"/>
    </location>
</feature>
<dbReference type="EC" id="3.1.26.3" evidence="10"/>
<protein>
    <recommendedName>
        <fullName evidence="10">Ribonuclease 3</fullName>
        <ecNumber evidence="10">3.1.26.3</ecNumber>
    </recommendedName>
    <alternativeName>
        <fullName evidence="10">Ribonuclease III</fullName>
        <shortName evidence="10">RNase III</shortName>
    </alternativeName>
</protein>
<comment type="catalytic activity">
    <reaction evidence="1 10">
        <text>Endonucleolytic cleavage to 5'-phosphomonoester.</text>
        <dbReference type="EC" id="3.1.26.3"/>
    </reaction>
</comment>
<dbReference type="EMBL" id="JACOPG010000002">
    <property type="protein sequence ID" value="MBC5685855.1"/>
    <property type="molecule type" value="Genomic_DNA"/>
</dbReference>
<comment type="cofactor">
    <cofactor evidence="10">
        <name>Mg(2+)</name>
        <dbReference type="ChEBI" id="CHEBI:18420"/>
    </cofactor>
</comment>
<dbReference type="Pfam" id="PF00035">
    <property type="entry name" value="dsrm"/>
    <property type="match status" value="1"/>
</dbReference>
<dbReference type="InterPro" id="IPR011907">
    <property type="entry name" value="RNase_III"/>
</dbReference>
<dbReference type="Pfam" id="PF14622">
    <property type="entry name" value="Ribonucleas_3_3"/>
    <property type="match status" value="1"/>
</dbReference>
<comment type="caution">
    <text evidence="13">The sequence shown here is derived from an EMBL/GenBank/DDBJ whole genome shotgun (WGS) entry which is preliminary data.</text>
</comment>
<keyword evidence="10" id="KW-0699">rRNA-binding</keyword>
<keyword evidence="10" id="KW-0819">tRNA processing</keyword>
<proteinExistence type="inferred from homology"/>
<feature type="domain" description="RNase III" evidence="12">
    <location>
        <begin position="8"/>
        <end position="158"/>
    </location>
</feature>
<evidence type="ECO:0000256" key="8">
    <source>
        <dbReference type="ARBA" id="ARBA00022842"/>
    </source>
</evidence>
<keyword evidence="14" id="KW-1185">Reference proteome</keyword>
<evidence type="ECO:0000256" key="1">
    <source>
        <dbReference type="ARBA" id="ARBA00000109"/>
    </source>
</evidence>
<accession>A0ABR7GGI0</accession>
<evidence type="ECO:0000313" key="13">
    <source>
        <dbReference type="EMBL" id="MBC5685855.1"/>
    </source>
</evidence>
<feature type="binding site" evidence="10">
    <location>
        <position position="47"/>
    </location>
    <ligand>
        <name>Mg(2+)</name>
        <dbReference type="ChEBI" id="CHEBI:18420"/>
    </ligand>
</feature>
<evidence type="ECO:0000256" key="9">
    <source>
        <dbReference type="ARBA" id="ARBA00022884"/>
    </source>
</evidence>
<keyword evidence="8 10" id="KW-0460">Magnesium</keyword>
<keyword evidence="10" id="KW-0963">Cytoplasm</keyword>
<gene>
    <name evidence="10" type="primary">rnc</name>
    <name evidence="13" type="ORF">H8R94_04430</name>
</gene>
<dbReference type="SMART" id="SM00535">
    <property type="entry name" value="RIBOc"/>
    <property type="match status" value="1"/>
</dbReference>
<evidence type="ECO:0000256" key="7">
    <source>
        <dbReference type="ARBA" id="ARBA00022801"/>
    </source>
</evidence>
<dbReference type="Gene3D" id="3.30.160.20">
    <property type="match status" value="1"/>
</dbReference>
<dbReference type="SUPFAM" id="SSF54768">
    <property type="entry name" value="dsRNA-binding domain-like"/>
    <property type="match status" value="1"/>
</dbReference>
<comment type="function">
    <text evidence="10">Digests double-stranded RNA. Involved in the processing of primary rRNA transcript to yield the immediate precursors to the large and small rRNAs (23S and 16S). Processes some mRNAs, and tRNAs when they are encoded in the rRNA operon. Processes pre-crRNA and tracrRNA of type II CRISPR loci if present in the organism.</text>
</comment>
<evidence type="ECO:0000256" key="4">
    <source>
        <dbReference type="ARBA" id="ARBA00022722"/>
    </source>
</evidence>
<keyword evidence="5 10" id="KW-0479">Metal-binding</keyword>
<feature type="domain" description="DRBM" evidence="11">
    <location>
        <begin position="291"/>
        <end position="361"/>
    </location>
</feature>
<keyword evidence="10" id="KW-0698">rRNA processing</keyword>
<feature type="binding site" evidence="10">
    <location>
        <position position="144"/>
    </location>
    <ligand>
        <name>Mg(2+)</name>
        <dbReference type="ChEBI" id="CHEBI:18420"/>
    </ligand>
</feature>
<dbReference type="CDD" id="cd00593">
    <property type="entry name" value="RIBOc"/>
    <property type="match status" value="1"/>
</dbReference>
<evidence type="ECO:0000313" key="14">
    <source>
        <dbReference type="Proteomes" id="UP000643810"/>
    </source>
</evidence>